<keyword evidence="1" id="KW-0805">Transcription regulation</keyword>
<dbReference type="InterPro" id="IPR050679">
    <property type="entry name" value="Bact_HTH_transcr_reg"/>
</dbReference>
<dbReference type="PANTHER" id="PTHR44846:SF16">
    <property type="entry name" value="TRANSCRIPTIONAL REGULATOR PHNF-RELATED"/>
    <property type="match status" value="1"/>
</dbReference>
<evidence type="ECO:0000313" key="7">
    <source>
        <dbReference type="Proteomes" id="UP001059617"/>
    </source>
</evidence>
<dbReference type="InterPro" id="IPR000524">
    <property type="entry name" value="Tscrpt_reg_HTH_GntR"/>
</dbReference>
<evidence type="ECO:0000256" key="4">
    <source>
        <dbReference type="SAM" id="MobiDB-lite"/>
    </source>
</evidence>
<dbReference type="PROSITE" id="PS50949">
    <property type="entry name" value="HTH_GNTR"/>
    <property type="match status" value="1"/>
</dbReference>
<dbReference type="Pfam" id="PF00392">
    <property type="entry name" value="GntR"/>
    <property type="match status" value="1"/>
</dbReference>
<dbReference type="Gene3D" id="1.10.10.10">
    <property type="entry name" value="Winged helix-like DNA-binding domain superfamily/Winged helix DNA-binding domain"/>
    <property type="match status" value="1"/>
</dbReference>
<dbReference type="CDD" id="cd07377">
    <property type="entry name" value="WHTH_GntR"/>
    <property type="match status" value="1"/>
</dbReference>
<dbReference type="InterPro" id="IPR036390">
    <property type="entry name" value="WH_DNA-bd_sf"/>
</dbReference>
<evidence type="ECO:0000256" key="2">
    <source>
        <dbReference type="ARBA" id="ARBA00023125"/>
    </source>
</evidence>
<dbReference type="SMART" id="SM00345">
    <property type="entry name" value="HTH_GNTR"/>
    <property type="match status" value="1"/>
</dbReference>
<organism evidence="6 7">
    <name type="scientific">Dactylosporangium fulvum</name>
    <dbReference type="NCBI Taxonomy" id="53359"/>
    <lineage>
        <taxon>Bacteria</taxon>
        <taxon>Bacillati</taxon>
        <taxon>Actinomycetota</taxon>
        <taxon>Actinomycetes</taxon>
        <taxon>Micromonosporales</taxon>
        <taxon>Micromonosporaceae</taxon>
        <taxon>Dactylosporangium</taxon>
    </lineage>
</organism>
<reference evidence="6" key="2">
    <citation type="submission" date="2022-09" db="EMBL/GenBank/DDBJ databases">
        <title>Biosynthetic gene clusters of Dactylosporangioum fulvum.</title>
        <authorList>
            <person name="Caradec T."/>
        </authorList>
    </citation>
    <scope>NUCLEOTIDE SEQUENCE</scope>
    <source>
        <strain evidence="6">NRRL B-16292</strain>
    </source>
</reference>
<sequence>MEDLLSSLSEADPGPKPRPVIDKGSSPYRRRSILAIMAIWLILIVMPSPTELRVSYHDIAAELRRRIFAHELPPGVSLPSESDLSAAFRCGRQMVREAIGELAREGLVSTARGRPAMVRQSPEWETALLQAGVVVTTRPVTRPEAVQHGWSMGMPVLEVRTAGGEPVLYLADRYGLTTAG</sequence>
<gene>
    <name evidence="6" type="ORF">Dfulv_01920</name>
</gene>
<keyword evidence="2" id="KW-0238">DNA-binding</keyword>
<feature type="region of interest" description="Disordered" evidence="4">
    <location>
        <begin position="1"/>
        <end position="24"/>
    </location>
</feature>
<feature type="domain" description="HTH gntR-type" evidence="5">
    <location>
        <begin position="53"/>
        <end position="121"/>
    </location>
</feature>
<proteinExistence type="predicted"/>
<dbReference type="PRINTS" id="PR00035">
    <property type="entry name" value="HTHGNTR"/>
</dbReference>
<evidence type="ECO:0000256" key="1">
    <source>
        <dbReference type="ARBA" id="ARBA00023015"/>
    </source>
</evidence>
<evidence type="ECO:0000256" key="3">
    <source>
        <dbReference type="ARBA" id="ARBA00023163"/>
    </source>
</evidence>
<reference evidence="6" key="1">
    <citation type="submission" date="2021-04" db="EMBL/GenBank/DDBJ databases">
        <authorList>
            <person name="Hartkoorn R.C."/>
            <person name="Beaudoing E."/>
            <person name="Hot D."/>
        </authorList>
    </citation>
    <scope>NUCLEOTIDE SEQUENCE</scope>
    <source>
        <strain evidence="6">NRRL B-16292</strain>
    </source>
</reference>
<evidence type="ECO:0000313" key="6">
    <source>
        <dbReference type="EMBL" id="UWP83090.1"/>
    </source>
</evidence>
<dbReference type="RefSeq" id="WP_259860868.1">
    <property type="nucleotide sequence ID" value="NZ_BAAAST010000055.1"/>
</dbReference>
<dbReference type="PANTHER" id="PTHR44846">
    <property type="entry name" value="MANNOSYL-D-GLYCERATE TRANSPORT/METABOLISM SYSTEM REPRESSOR MNGR-RELATED"/>
    <property type="match status" value="1"/>
</dbReference>
<protein>
    <submittedName>
        <fullName evidence="6">GntR family transcriptional regulator</fullName>
    </submittedName>
</protein>
<accession>A0ABY5W129</accession>
<dbReference type="EMBL" id="CP073720">
    <property type="protein sequence ID" value="UWP83090.1"/>
    <property type="molecule type" value="Genomic_DNA"/>
</dbReference>
<keyword evidence="3" id="KW-0804">Transcription</keyword>
<dbReference type="SUPFAM" id="SSF46785">
    <property type="entry name" value="Winged helix' DNA-binding domain"/>
    <property type="match status" value="1"/>
</dbReference>
<name>A0ABY5W129_9ACTN</name>
<dbReference type="Proteomes" id="UP001059617">
    <property type="component" value="Chromosome"/>
</dbReference>
<evidence type="ECO:0000259" key="5">
    <source>
        <dbReference type="PROSITE" id="PS50949"/>
    </source>
</evidence>
<dbReference type="InterPro" id="IPR036388">
    <property type="entry name" value="WH-like_DNA-bd_sf"/>
</dbReference>
<keyword evidence="7" id="KW-1185">Reference proteome</keyword>